<feature type="region of interest" description="Disordered" evidence="1">
    <location>
        <begin position="110"/>
        <end position="131"/>
    </location>
</feature>
<feature type="compositionally biased region" description="Low complexity" evidence="1">
    <location>
        <begin position="429"/>
        <end position="448"/>
    </location>
</feature>
<feature type="region of interest" description="Disordered" evidence="1">
    <location>
        <begin position="393"/>
        <end position="448"/>
    </location>
</feature>
<sequence length="448" mass="50518">MGKWSESQYDRVLVGKLMTLFEHAMERIDQEEGPCTISDKRFRTFVKKLDADDLSTRSTFRNLVSVVHGKSPVGRLATRPTSQPSSDRIYPLPSQPIPIYHGESWFENANSHESPRHHDSQSRAEAPPPMFSWDRYFRDLDESRNGPASQPVADQRPATLLSRSSSPLPLFFPQFPSPLAQSPSSMRVNRVDMTRTLSNGDDVVTERTSNNEEPLTISASSNAWLDEYRLGHPEPSVRAIDLRRPTLQRLRLSRPPLPLTNYDSDQTEVPDEFDNLLNTASSSASRIARRRRRAAEDEAEERVTRRARIDAPSTDIRLGWEGHGDSWTNTYRTDPRASRWSDAVSHPMEYRDTRRDGVVFDTYSLPGPVHDPAITPPGDEQSSGHTFDSLAARHRETAPRSVTEPSTVEPVSRNGRTFGIVEPLSFYLNNNDRPSSPPNASSDASDRT</sequence>
<evidence type="ECO:0000313" key="2">
    <source>
        <dbReference type="EMBL" id="KAK8844628.1"/>
    </source>
</evidence>
<dbReference type="AlphaFoldDB" id="A0AAW0YER5"/>
<reference evidence="2 3" key="1">
    <citation type="journal article" date="2024" name="bioRxiv">
        <title>Comparative genomics of Cryptococcus and Kwoniella reveals pathogenesis evolution and contrasting karyotype dynamics via intercentromeric recombination or chromosome fusion.</title>
        <authorList>
            <person name="Coelho M.A."/>
            <person name="David-Palma M."/>
            <person name="Shea T."/>
            <person name="Bowers K."/>
            <person name="McGinley-Smith S."/>
            <person name="Mohammad A.W."/>
            <person name="Gnirke A."/>
            <person name="Yurkov A.M."/>
            <person name="Nowrousian M."/>
            <person name="Sun S."/>
            <person name="Cuomo C.A."/>
            <person name="Heitman J."/>
        </authorList>
    </citation>
    <scope>NUCLEOTIDE SEQUENCE [LARGE SCALE GENOMIC DNA]</scope>
    <source>
        <strain evidence="2 3">CBS 13917</strain>
    </source>
</reference>
<dbReference type="GeneID" id="92183733"/>
<evidence type="ECO:0000256" key="1">
    <source>
        <dbReference type="SAM" id="MobiDB-lite"/>
    </source>
</evidence>
<dbReference type="Proteomes" id="UP001388673">
    <property type="component" value="Unassembled WGS sequence"/>
</dbReference>
<keyword evidence="3" id="KW-1185">Reference proteome</keyword>
<accession>A0AAW0YER5</accession>
<name>A0AAW0YER5_9TREE</name>
<gene>
    <name evidence="2" type="ORF">IAR55_006475</name>
</gene>
<dbReference type="EMBL" id="JBCAWK010000013">
    <property type="protein sequence ID" value="KAK8844628.1"/>
    <property type="molecule type" value="Genomic_DNA"/>
</dbReference>
<comment type="caution">
    <text evidence="2">The sequence shown here is derived from an EMBL/GenBank/DDBJ whole genome shotgun (WGS) entry which is preliminary data.</text>
</comment>
<dbReference type="KEGG" id="kne:92183733"/>
<feature type="compositionally biased region" description="Basic and acidic residues" evidence="1">
    <location>
        <begin position="113"/>
        <end position="122"/>
    </location>
</feature>
<protein>
    <submittedName>
        <fullName evidence="2">Uncharacterized protein</fullName>
    </submittedName>
</protein>
<dbReference type="RefSeq" id="XP_066799852.1">
    <property type="nucleotide sequence ID" value="XM_066949558.1"/>
</dbReference>
<organism evidence="2 3">
    <name type="scientific">Kwoniella newhampshirensis</name>
    <dbReference type="NCBI Taxonomy" id="1651941"/>
    <lineage>
        <taxon>Eukaryota</taxon>
        <taxon>Fungi</taxon>
        <taxon>Dikarya</taxon>
        <taxon>Basidiomycota</taxon>
        <taxon>Agaricomycotina</taxon>
        <taxon>Tremellomycetes</taxon>
        <taxon>Tremellales</taxon>
        <taxon>Cryptococcaceae</taxon>
        <taxon>Kwoniella</taxon>
    </lineage>
</organism>
<evidence type="ECO:0000313" key="3">
    <source>
        <dbReference type="Proteomes" id="UP001388673"/>
    </source>
</evidence>
<proteinExistence type="predicted"/>
<feature type="region of interest" description="Disordered" evidence="1">
    <location>
        <begin position="73"/>
        <end position="93"/>
    </location>
</feature>